<feature type="binding site" description="axial binding residue" evidence="14">
    <location>
        <position position="165"/>
    </location>
    <ligand>
        <name>heme</name>
        <dbReference type="ChEBI" id="CHEBI:30413"/>
    </ligand>
    <ligandPart>
        <name>Fe</name>
        <dbReference type="ChEBI" id="CHEBI:18248"/>
    </ligandPart>
</feature>
<evidence type="ECO:0000256" key="7">
    <source>
        <dbReference type="ARBA" id="ARBA00022723"/>
    </source>
</evidence>
<keyword evidence="16" id="KW-1133">Transmembrane helix</keyword>
<evidence type="ECO:0000256" key="16">
    <source>
        <dbReference type="SAM" id="Phobius"/>
    </source>
</evidence>
<dbReference type="PRINTS" id="PR00385">
    <property type="entry name" value="P450"/>
</dbReference>
<evidence type="ECO:0000256" key="2">
    <source>
        <dbReference type="ARBA" id="ARBA00003690"/>
    </source>
</evidence>
<dbReference type="GO" id="GO:0004497">
    <property type="term" value="F:monooxygenase activity"/>
    <property type="evidence" value="ECO:0007669"/>
    <property type="project" value="UniProtKB-KW"/>
</dbReference>
<dbReference type="EMBL" id="JACSDZ010000019">
    <property type="protein sequence ID" value="KAF7383156.1"/>
    <property type="molecule type" value="Genomic_DNA"/>
</dbReference>
<evidence type="ECO:0000256" key="9">
    <source>
        <dbReference type="ARBA" id="ARBA00022848"/>
    </source>
</evidence>
<name>A0A834J8S2_VESGE</name>
<protein>
    <recommendedName>
        <fullName evidence="19">Cytochrome P450</fullName>
    </recommendedName>
</protein>
<dbReference type="Pfam" id="PF00067">
    <property type="entry name" value="p450"/>
    <property type="match status" value="1"/>
</dbReference>
<comment type="cofactor">
    <cofactor evidence="1 14">
        <name>heme</name>
        <dbReference type="ChEBI" id="CHEBI:30413"/>
    </cofactor>
</comment>
<evidence type="ECO:0000256" key="5">
    <source>
        <dbReference type="ARBA" id="ARBA00010617"/>
    </source>
</evidence>
<dbReference type="GO" id="GO:0020037">
    <property type="term" value="F:heme binding"/>
    <property type="evidence" value="ECO:0007669"/>
    <property type="project" value="InterPro"/>
</dbReference>
<comment type="caution">
    <text evidence="17">The sequence shown here is derived from an EMBL/GenBank/DDBJ whole genome shotgun (WGS) entry which is preliminary data.</text>
</comment>
<evidence type="ECO:0000256" key="6">
    <source>
        <dbReference type="ARBA" id="ARBA00022617"/>
    </source>
</evidence>
<feature type="transmembrane region" description="Helical" evidence="16">
    <location>
        <begin position="44"/>
        <end position="66"/>
    </location>
</feature>
<dbReference type="GO" id="GO:0005506">
    <property type="term" value="F:iron ion binding"/>
    <property type="evidence" value="ECO:0007669"/>
    <property type="project" value="InterPro"/>
</dbReference>
<evidence type="ECO:0000256" key="14">
    <source>
        <dbReference type="PIRSR" id="PIRSR602403-1"/>
    </source>
</evidence>
<dbReference type="Proteomes" id="UP000617340">
    <property type="component" value="Unassembled WGS sequence"/>
</dbReference>
<dbReference type="InterPro" id="IPR050196">
    <property type="entry name" value="Cytochrome_P450_Monoox"/>
</dbReference>
<dbReference type="InterPro" id="IPR017972">
    <property type="entry name" value="Cyt_P450_CS"/>
</dbReference>
<dbReference type="Gene3D" id="1.10.630.10">
    <property type="entry name" value="Cytochrome P450"/>
    <property type="match status" value="2"/>
</dbReference>
<evidence type="ECO:0000256" key="1">
    <source>
        <dbReference type="ARBA" id="ARBA00001971"/>
    </source>
</evidence>
<accession>A0A834J8S2</accession>
<evidence type="ECO:0000256" key="13">
    <source>
        <dbReference type="ARBA" id="ARBA00023136"/>
    </source>
</evidence>
<keyword evidence="10 15" id="KW-0560">Oxidoreductase</keyword>
<dbReference type="GO" id="GO:0005789">
    <property type="term" value="C:endoplasmic reticulum membrane"/>
    <property type="evidence" value="ECO:0007669"/>
    <property type="project" value="UniProtKB-SubCell"/>
</dbReference>
<gene>
    <name evidence="17" type="ORF">HZH68_015005</name>
</gene>
<keyword evidence="16" id="KW-0812">Transmembrane</keyword>
<dbReference type="InterPro" id="IPR002403">
    <property type="entry name" value="Cyt_P450_E_grp-IV"/>
</dbReference>
<evidence type="ECO:0000256" key="8">
    <source>
        <dbReference type="ARBA" id="ARBA00022824"/>
    </source>
</evidence>
<evidence type="ECO:0000313" key="18">
    <source>
        <dbReference type="Proteomes" id="UP000617340"/>
    </source>
</evidence>
<keyword evidence="18" id="KW-1185">Reference proteome</keyword>
<evidence type="ECO:0000256" key="10">
    <source>
        <dbReference type="ARBA" id="ARBA00023002"/>
    </source>
</evidence>
<dbReference type="PRINTS" id="PR00465">
    <property type="entry name" value="EP450IV"/>
</dbReference>
<keyword evidence="12 15" id="KW-0503">Monooxygenase</keyword>
<dbReference type="InterPro" id="IPR001128">
    <property type="entry name" value="Cyt_P450"/>
</dbReference>
<proteinExistence type="inferred from homology"/>
<evidence type="ECO:0000256" key="3">
    <source>
        <dbReference type="ARBA" id="ARBA00004174"/>
    </source>
</evidence>
<organism evidence="17 18">
    <name type="scientific">Vespula germanica</name>
    <name type="common">German yellow jacket</name>
    <name type="synonym">Paravespula germanica</name>
    <dbReference type="NCBI Taxonomy" id="30212"/>
    <lineage>
        <taxon>Eukaryota</taxon>
        <taxon>Metazoa</taxon>
        <taxon>Ecdysozoa</taxon>
        <taxon>Arthropoda</taxon>
        <taxon>Hexapoda</taxon>
        <taxon>Insecta</taxon>
        <taxon>Pterygota</taxon>
        <taxon>Neoptera</taxon>
        <taxon>Endopterygota</taxon>
        <taxon>Hymenoptera</taxon>
        <taxon>Apocrita</taxon>
        <taxon>Aculeata</taxon>
        <taxon>Vespoidea</taxon>
        <taxon>Vespidae</taxon>
        <taxon>Vespinae</taxon>
        <taxon>Vespula</taxon>
    </lineage>
</organism>
<dbReference type="SUPFAM" id="SSF48264">
    <property type="entry name" value="Cytochrome P450"/>
    <property type="match status" value="1"/>
</dbReference>
<dbReference type="PROSITE" id="PS00086">
    <property type="entry name" value="CYTOCHROME_P450"/>
    <property type="match status" value="1"/>
</dbReference>
<evidence type="ECO:0008006" key="19">
    <source>
        <dbReference type="Google" id="ProtNLM"/>
    </source>
</evidence>
<keyword evidence="13 16" id="KW-0472">Membrane</keyword>
<comment type="subcellular location">
    <subcellularLocation>
        <location evidence="4">Endoplasmic reticulum membrane</location>
        <topology evidence="4">Peripheral membrane protein</topology>
    </subcellularLocation>
    <subcellularLocation>
        <location evidence="3">Microsome membrane</location>
        <topology evidence="3">Peripheral membrane protein</topology>
    </subcellularLocation>
</comment>
<dbReference type="PANTHER" id="PTHR24291:SF189">
    <property type="entry name" value="CYTOCHROME P450 4C3-RELATED"/>
    <property type="match status" value="1"/>
</dbReference>
<keyword evidence="11 14" id="KW-0408">Iron</keyword>
<evidence type="ECO:0000256" key="11">
    <source>
        <dbReference type="ARBA" id="ARBA00023004"/>
    </source>
</evidence>
<keyword evidence="6 14" id="KW-0349">Heme</keyword>
<evidence type="ECO:0000256" key="15">
    <source>
        <dbReference type="RuleBase" id="RU000461"/>
    </source>
</evidence>
<comment type="function">
    <text evidence="2">May be involved in the metabolism of insect hormones and in the breakdown of synthetic insecticides.</text>
</comment>
<dbReference type="GO" id="GO:0016705">
    <property type="term" value="F:oxidoreductase activity, acting on paired donors, with incorporation or reduction of molecular oxygen"/>
    <property type="evidence" value="ECO:0007669"/>
    <property type="project" value="InterPro"/>
</dbReference>
<dbReference type="InterPro" id="IPR036396">
    <property type="entry name" value="Cyt_P450_sf"/>
</dbReference>
<keyword evidence="7 14" id="KW-0479">Metal-binding</keyword>
<evidence type="ECO:0000313" key="17">
    <source>
        <dbReference type="EMBL" id="KAF7383156.1"/>
    </source>
</evidence>
<evidence type="ECO:0000256" key="12">
    <source>
        <dbReference type="ARBA" id="ARBA00023033"/>
    </source>
</evidence>
<reference evidence="17" key="1">
    <citation type="journal article" date="2020" name="G3 (Bethesda)">
        <title>High-Quality Assemblies for Three Invasive Social Wasps from the &lt;i&gt;Vespula&lt;/i&gt; Genus.</title>
        <authorList>
            <person name="Harrop T.W.R."/>
            <person name="Guhlin J."/>
            <person name="McLaughlin G.M."/>
            <person name="Permina E."/>
            <person name="Stockwell P."/>
            <person name="Gilligan J."/>
            <person name="Le Lec M.F."/>
            <person name="Gruber M.A.M."/>
            <person name="Quinn O."/>
            <person name="Lovegrove M."/>
            <person name="Duncan E.J."/>
            <person name="Remnant E.J."/>
            <person name="Van Eeckhoven J."/>
            <person name="Graham B."/>
            <person name="Knapp R.A."/>
            <person name="Langford K.W."/>
            <person name="Kronenberg Z."/>
            <person name="Press M.O."/>
            <person name="Eacker S.M."/>
            <person name="Wilson-Rankin E.E."/>
            <person name="Purcell J."/>
            <person name="Lester P.J."/>
            <person name="Dearden P.K."/>
        </authorList>
    </citation>
    <scope>NUCLEOTIDE SEQUENCE</scope>
    <source>
        <strain evidence="17">Linc-1</strain>
    </source>
</reference>
<dbReference type="PANTHER" id="PTHR24291">
    <property type="entry name" value="CYTOCHROME P450 FAMILY 4"/>
    <property type="match status" value="1"/>
</dbReference>
<keyword evidence="9" id="KW-0492">Microsome</keyword>
<dbReference type="AlphaFoldDB" id="A0A834J8S2"/>
<evidence type="ECO:0000256" key="4">
    <source>
        <dbReference type="ARBA" id="ARBA00004406"/>
    </source>
</evidence>
<keyword evidence="8" id="KW-0256">Endoplasmic reticulum</keyword>
<sequence>MKGYIPSFTFQEEKPTFLLDFLFESLHEGGKYLEQDIRDEINTIAIGGSNTSVITISFVLLMLATFPDIQLRTYYMYLVIYMKLLERVIKETLVLYAVVAIIARKVTQDVEGQKAGVHKKVLFNYNLHRNEKHWAQPLVFDPDRFLPGRHSSSNFFPFSCGCRNCIGQKLAMLETTIITTIIIHCYVNI</sequence>
<comment type="similarity">
    <text evidence="5 15">Belongs to the cytochrome P450 family.</text>
</comment>